<protein>
    <submittedName>
        <fullName evidence="1">Uncharacterized protein</fullName>
    </submittedName>
</protein>
<accession>A0A4R1K317</accession>
<gene>
    <name evidence="1" type="ORF">C8D98_2624</name>
</gene>
<proteinExistence type="predicted"/>
<dbReference type="EMBL" id="SMGG01000007">
    <property type="protein sequence ID" value="TCK58422.1"/>
    <property type="molecule type" value="Genomic_DNA"/>
</dbReference>
<dbReference type="Proteomes" id="UP000294614">
    <property type="component" value="Unassembled WGS sequence"/>
</dbReference>
<reference evidence="1 2" key="1">
    <citation type="submission" date="2019-03" db="EMBL/GenBank/DDBJ databases">
        <title>Genomic Encyclopedia of Type Strains, Phase IV (KMG-IV): sequencing the most valuable type-strain genomes for metagenomic binning, comparative biology and taxonomic classification.</title>
        <authorList>
            <person name="Goeker M."/>
        </authorList>
    </citation>
    <scope>NUCLEOTIDE SEQUENCE [LARGE SCALE GENOMIC DNA]</scope>
    <source>
        <strain evidence="1 2">DSM 24984</strain>
    </source>
</reference>
<keyword evidence="2" id="KW-1185">Reference proteome</keyword>
<organism evidence="1 2">
    <name type="scientific">Seleniivibrio woodruffii</name>
    <dbReference type="NCBI Taxonomy" id="1078050"/>
    <lineage>
        <taxon>Bacteria</taxon>
        <taxon>Pseudomonadati</taxon>
        <taxon>Deferribacterota</taxon>
        <taxon>Deferribacteres</taxon>
        <taxon>Deferribacterales</taxon>
        <taxon>Geovibrionaceae</taxon>
        <taxon>Seleniivibrio</taxon>
    </lineage>
</organism>
<sequence length="238" mass="26475">MQDKSNDQTVSNAIYVNLENAVVDTLTFKGVVINGYTFVTSEKTVRVGFEKFSKGMKVDLYAYLSPNKNSLYLNRVNLAGVSAENPLKELFAADITAISENSLSLNGEEYLFSKHTVMDIEPEIGMTVDAVVYVTTKGRKYINSFKQTVTDNVVPAAVDVKTYEHNLKITGYIAAVNADKAIRIGSEWFNRTDKSVVDDNVRLKKGEYVSVYYYASPKGGNYINNMYPASKKSDMKSA</sequence>
<comment type="caution">
    <text evidence="1">The sequence shown here is derived from an EMBL/GenBank/DDBJ whole genome shotgun (WGS) entry which is preliminary data.</text>
</comment>
<evidence type="ECO:0000313" key="1">
    <source>
        <dbReference type="EMBL" id="TCK58422.1"/>
    </source>
</evidence>
<evidence type="ECO:0000313" key="2">
    <source>
        <dbReference type="Proteomes" id="UP000294614"/>
    </source>
</evidence>
<dbReference type="RefSeq" id="WP_132874591.1">
    <property type="nucleotide sequence ID" value="NZ_SMGG01000007.1"/>
</dbReference>
<name>A0A4R1K317_9BACT</name>
<dbReference type="AlphaFoldDB" id="A0A4R1K317"/>